<evidence type="ECO:0000313" key="2">
    <source>
        <dbReference type="EMBL" id="CUW91165.1"/>
    </source>
</evidence>
<protein>
    <submittedName>
        <fullName evidence="2">Uncharacterized protein</fullName>
    </submittedName>
</protein>
<dbReference type="EMBL" id="FBVY01000013">
    <property type="protein sequence ID" value="CUW91165.1"/>
    <property type="molecule type" value="Genomic_DNA"/>
</dbReference>
<comment type="caution">
    <text evidence="2">The sequence shown here is derived from an EMBL/GenBank/DDBJ whole genome shotgun (WGS) entry which is preliminary data.</text>
</comment>
<gene>
    <name evidence="2" type="ORF">AGR2A_Cc200032</name>
</gene>
<accession>A0A9W5F087</accession>
<sequence>MDGKGPTGGSMPFASPPPSFPCLPQDSSRHASSVEGGRIVQGSNSLPAASAQLSAAETVPQRFELRQLFGQQLLVLVAADEHLEHGAAGGIHEPDGTGAASVEAAVDEGDAGAIVLLDVTADGAVAVDIEPAVTFAAFRQVARHFQHDIAGLHDHQDFTPAAHLVPDRIEAVGGSGNGRTFRQDRQNLGRRHLGLGGDGLHDAIRFFSERGGGACPPVVVRLLDCNAHRLASGGNRTALAILVFVDDDVETFEMRTGEIFHLAAVLAGLGMGGAELFGFRPGKEIVLGGPDGVRSIKRVIVRLRALQHVKFDIARQFAQMRFALAPDGFECVFVTRHDAKAVHCDKHESLPLSFLFQSGYRPRTGLGRGSRQSEQKYSTYRLRGV</sequence>
<dbReference type="AlphaFoldDB" id="A0A9W5F087"/>
<proteinExistence type="predicted"/>
<dbReference type="Proteomes" id="UP000191933">
    <property type="component" value="Unassembled WGS sequence"/>
</dbReference>
<name>A0A9W5F087_9HYPH</name>
<keyword evidence="3" id="KW-1185">Reference proteome</keyword>
<reference evidence="2 3" key="1">
    <citation type="submission" date="2016-01" db="EMBL/GenBank/DDBJ databases">
        <authorList>
            <person name="Regsiter A."/>
            <person name="william w."/>
        </authorList>
    </citation>
    <scope>NUCLEOTIDE SEQUENCE [LARGE SCALE GENOMIC DNA]</scope>
    <source>
        <strain evidence="2 3">CFBP 5494</strain>
    </source>
</reference>
<evidence type="ECO:0000256" key="1">
    <source>
        <dbReference type="SAM" id="MobiDB-lite"/>
    </source>
</evidence>
<organism evidence="2 3">
    <name type="scientific">Agrobacterium genomosp. 2 str. CFBP 5494</name>
    <dbReference type="NCBI Taxonomy" id="1183436"/>
    <lineage>
        <taxon>Bacteria</taxon>
        <taxon>Pseudomonadati</taxon>
        <taxon>Pseudomonadota</taxon>
        <taxon>Alphaproteobacteria</taxon>
        <taxon>Hyphomicrobiales</taxon>
        <taxon>Rhizobiaceae</taxon>
        <taxon>Rhizobium/Agrobacterium group</taxon>
        <taxon>Agrobacterium</taxon>
        <taxon>Agrobacterium tumefaciens complex</taxon>
    </lineage>
</organism>
<evidence type="ECO:0000313" key="3">
    <source>
        <dbReference type="Proteomes" id="UP000191933"/>
    </source>
</evidence>
<feature type="region of interest" description="Disordered" evidence="1">
    <location>
        <begin position="1"/>
        <end position="41"/>
    </location>
</feature>